<keyword evidence="2 6" id="KW-0547">Nucleotide-binding</keyword>
<dbReference type="Proteomes" id="UP000646946">
    <property type="component" value="Unassembled WGS sequence"/>
</dbReference>
<gene>
    <name evidence="6 8" type="primary">gatE</name>
    <name evidence="8" type="ORF">H1016_01895</name>
</gene>
<dbReference type="HAMAP" id="MF_00588">
    <property type="entry name" value="GatE"/>
    <property type="match status" value="1"/>
</dbReference>
<dbReference type="InterPro" id="IPR029351">
    <property type="entry name" value="GAD_dom"/>
</dbReference>
<dbReference type="PANTHER" id="PTHR11659:SF2">
    <property type="entry name" value="GLUTAMYL-TRNA(GLN) AMIDOTRANSFERASE SUBUNIT E"/>
    <property type="match status" value="1"/>
</dbReference>
<keyword evidence="1 6" id="KW-0436">Ligase</keyword>
<evidence type="ECO:0000256" key="5">
    <source>
        <dbReference type="ARBA" id="ARBA00047913"/>
    </source>
</evidence>
<dbReference type="InterPro" id="IPR017959">
    <property type="entry name" value="Asn/Gln-tRNA_amidoTrfase_suB/E"/>
</dbReference>
<comment type="function">
    <text evidence="6">Allows the formation of correctly charged Gln-tRNA(Gln) through the transamidation of misacylated Glu-tRNA(Gln) in organisms which lack glutaminyl-tRNA synthetase. The reaction takes place in the presence of glutamine and ATP through an activated gamma-phospho-Glu-tRNA(Gln). The GatDE system is specific for glutamate and does not act on aspartate.</text>
</comment>
<dbReference type="Gene3D" id="1.10.10.410">
    <property type="match status" value="1"/>
</dbReference>
<comment type="similarity">
    <text evidence="6">Belongs to the GatB/GatE family. GatE subfamily.</text>
</comment>
<dbReference type="InterPro" id="IPR017958">
    <property type="entry name" value="Gln-tRNA_amidoTrfase_suB_CS"/>
</dbReference>
<evidence type="ECO:0000256" key="6">
    <source>
        <dbReference type="HAMAP-Rule" id="MF_00588"/>
    </source>
</evidence>
<dbReference type="Gene3D" id="1.10.150.380">
    <property type="entry name" value="GatB domain, N-terminal subdomain"/>
    <property type="match status" value="1"/>
</dbReference>
<sequence length="623" mass="69486">MDYKSLGLKCGLEIHQQLDTEKLFCDCPSILQEREPDILIKRKLHAVAGELGEVDPAAMQAALRGASYVYQFYNDSNCLVELDEEPPHEINYDVLDTAILLSALLRAKPVDEIHIMRKTVIDGSNTSGFQRTALISTNGELKLRTGDKIGIQTICVEEDAARIISAKPDEVVYNLDRLGVPLIEIATAPQITSPEMAREVALTLGLLLRSTGKVKRGIGTIRQDLNVSIAHGARVEIKGVQELNLIAKAVENEVIRQVALLSLRDDLRLRNAPYPEKKFYDISQIFTTSQSKIIKSAIEFGKLVYALKLPKFAGLLKKEVSPGRRFGTELADYAKSMGTSGIFHSDELPAYGVTFDEVMRVRAALSLTDKDAFILIVDLKEVSEKALNAVVDRINLAFEKLPGETRKANSDGTTSYIRPLPGGARMYPETDLMPIVVQSRKLSELKKKLPKPPWEQIKQIEKKYKLSNELATELYNENKVQLFEKLFDLTKIEPTIIANTLTNTWNSLNPEVELSAKHFLDLFNALKGGKFSKEAIPQVLEAWLNNLGKNLDAIISDLGLEKLSYADLEKIIDKIVSENTKLIQEKGESALQPLMGDIMKEVRGRTDGKLIMEILQKKLGYGK</sequence>
<evidence type="ECO:0000259" key="7">
    <source>
        <dbReference type="SMART" id="SM00845"/>
    </source>
</evidence>
<comment type="subunit">
    <text evidence="6">Heterodimer of GatD and GatE.</text>
</comment>
<evidence type="ECO:0000256" key="3">
    <source>
        <dbReference type="ARBA" id="ARBA00022840"/>
    </source>
</evidence>
<dbReference type="Pfam" id="PF02934">
    <property type="entry name" value="GatB_N"/>
    <property type="match status" value="1"/>
</dbReference>
<evidence type="ECO:0000313" key="8">
    <source>
        <dbReference type="EMBL" id="HIK00271.1"/>
    </source>
</evidence>
<evidence type="ECO:0000256" key="1">
    <source>
        <dbReference type="ARBA" id="ARBA00022598"/>
    </source>
</evidence>
<dbReference type="InterPro" id="IPR018027">
    <property type="entry name" value="Asn/Gln_amidotransferase"/>
</dbReference>
<dbReference type="AlphaFoldDB" id="A0A832V9X6"/>
<dbReference type="GO" id="GO:0050567">
    <property type="term" value="F:glutaminyl-tRNA synthase (glutamine-hydrolyzing) activity"/>
    <property type="evidence" value="ECO:0007669"/>
    <property type="project" value="UniProtKB-UniRule"/>
</dbReference>
<dbReference type="Pfam" id="PF02637">
    <property type="entry name" value="GatB_Yqey"/>
    <property type="match status" value="1"/>
</dbReference>
<organism evidence="8 9">
    <name type="scientific">Candidatus Naiadarchaeum limnaeum</name>
    <dbReference type="NCBI Taxonomy" id="2756139"/>
    <lineage>
        <taxon>Archaea</taxon>
        <taxon>Candidatus Undinarchaeota</taxon>
        <taxon>Candidatus Undinarchaeia</taxon>
        <taxon>Candidatus Naiadarchaeales</taxon>
        <taxon>Candidatus Naiadarchaeaceae</taxon>
        <taxon>Candidatus Naiadarchaeum</taxon>
    </lineage>
</organism>
<dbReference type="SUPFAM" id="SSF55931">
    <property type="entry name" value="Glutamine synthetase/guanido kinase"/>
    <property type="match status" value="1"/>
</dbReference>
<dbReference type="PANTHER" id="PTHR11659">
    <property type="entry name" value="GLUTAMYL-TRNA GLN AMIDOTRANSFERASE SUBUNIT B MITOCHONDRIAL AND PROKARYOTIC PET112-RELATED"/>
    <property type="match status" value="1"/>
</dbReference>
<evidence type="ECO:0000313" key="9">
    <source>
        <dbReference type="Proteomes" id="UP000646946"/>
    </source>
</evidence>
<dbReference type="NCBIfam" id="TIGR00134">
    <property type="entry name" value="gatE_arch"/>
    <property type="match status" value="1"/>
</dbReference>
<protein>
    <recommendedName>
        <fullName evidence="6">Glutamyl-tRNA(Gln) amidotransferase subunit E</fullName>
        <shortName evidence="6">Glu-ADT subunit E</shortName>
        <ecNumber evidence="6">6.3.5.-</ecNumber>
    </recommendedName>
</protein>
<evidence type="ECO:0000256" key="2">
    <source>
        <dbReference type="ARBA" id="ARBA00022741"/>
    </source>
</evidence>
<dbReference type="EC" id="6.3.5.-" evidence="6"/>
<evidence type="ECO:0000256" key="4">
    <source>
        <dbReference type="ARBA" id="ARBA00022917"/>
    </source>
</evidence>
<dbReference type="SUPFAM" id="SSF55261">
    <property type="entry name" value="GAD domain-like"/>
    <property type="match status" value="1"/>
</dbReference>
<dbReference type="GO" id="GO:0006412">
    <property type="term" value="P:translation"/>
    <property type="evidence" value="ECO:0007669"/>
    <property type="project" value="UniProtKB-UniRule"/>
</dbReference>
<name>A0A832V9X6_9ARCH</name>
<dbReference type="GO" id="GO:0004812">
    <property type="term" value="F:aminoacyl-tRNA ligase activity"/>
    <property type="evidence" value="ECO:0007669"/>
    <property type="project" value="InterPro"/>
</dbReference>
<keyword evidence="4 6" id="KW-0648">Protein biosynthesis</keyword>
<dbReference type="GO" id="GO:0005737">
    <property type="term" value="C:cytoplasm"/>
    <property type="evidence" value="ECO:0007669"/>
    <property type="project" value="InterPro"/>
</dbReference>
<dbReference type="Gene3D" id="3.30.1360.30">
    <property type="entry name" value="GAD-like domain"/>
    <property type="match status" value="1"/>
</dbReference>
<dbReference type="InterPro" id="IPR004414">
    <property type="entry name" value="GatE"/>
</dbReference>
<keyword evidence="9" id="KW-1185">Reference proteome</keyword>
<dbReference type="PROSITE" id="PS01234">
    <property type="entry name" value="GATB"/>
    <property type="match status" value="1"/>
</dbReference>
<dbReference type="GO" id="GO:0070681">
    <property type="term" value="P:glutaminyl-tRNAGln biosynthesis via transamidation"/>
    <property type="evidence" value="ECO:0007669"/>
    <property type="project" value="TreeGrafter"/>
</dbReference>
<reference evidence="8 9" key="1">
    <citation type="journal article" name="Nat. Commun.">
        <title>Undinarchaeota illuminate DPANN phylogeny and the impact of gene transfer on archaeal evolution.</title>
        <authorList>
            <person name="Dombrowski N."/>
            <person name="Williams T.A."/>
            <person name="Sun J."/>
            <person name="Woodcroft B.J."/>
            <person name="Lee J.H."/>
            <person name="Minh B.Q."/>
            <person name="Rinke C."/>
            <person name="Spang A."/>
        </authorList>
    </citation>
    <scope>NUCLEOTIDE SEQUENCE [LARGE SCALE GENOMIC DNA]</scope>
    <source>
        <strain evidence="8">MAG_bin1129</strain>
    </source>
</reference>
<feature type="domain" description="Asn/Gln amidotransferase" evidence="7">
    <location>
        <begin position="481"/>
        <end position="619"/>
    </location>
</feature>
<comment type="caution">
    <text evidence="8">The sequence shown here is derived from an EMBL/GenBank/DDBJ whole genome shotgun (WGS) entry which is preliminary data.</text>
</comment>
<dbReference type="InterPro" id="IPR014746">
    <property type="entry name" value="Gln_synth/guanido_kin_cat_dom"/>
</dbReference>
<dbReference type="InterPro" id="IPR003789">
    <property type="entry name" value="Asn/Gln_tRNA_amidoTrase-B-like"/>
</dbReference>
<proteinExistence type="inferred from homology"/>
<dbReference type="InterPro" id="IPR023168">
    <property type="entry name" value="GatB_Yqey_C_2"/>
</dbReference>
<comment type="catalytic activity">
    <reaction evidence="5 6">
        <text>L-glutamyl-tRNA(Gln) + L-glutamine + ATP + H2O = L-glutaminyl-tRNA(Gln) + L-glutamate + ADP + phosphate + H(+)</text>
        <dbReference type="Rhea" id="RHEA:17521"/>
        <dbReference type="Rhea" id="RHEA-COMP:9681"/>
        <dbReference type="Rhea" id="RHEA-COMP:9684"/>
        <dbReference type="ChEBI" id="CHEBI:15377"/>
        <dbReference type="ChEBI" id="CHEBI:15378"/>
        <dbReference type="ChEBI" id="CHEBI:29985"/>
        <dbReference type="ChEBI" id="CHEBI:30616"/>
        <dbReference type="ChEBI" id="CHEBI:43474"/>
        <dbReference type="ChEBI" id="CHEBI:58359"/>
        <dbReference type="ChEBI" id="CHEBI:78520"/>
        <dbReference type="ChEBI" id="CHEBI:78521"/>
        <dbReference type="ChEBI" id="CHEBI:456216"/>
    </reaction>
</comment>
<dbReference type="GO" id="GO:0005524">
    <property type="term" value="F:ATP binding"/>
    <property type="evidence" value="ECO:0007669"/>
    <property type="project" value="UniProtKB-KW"/>
</dbReference>
<keyword evidence="3 6" id="KW-0067">ATP-binding</keyword>
<accession>A0A832V9X6</accession>
<dbReference type="Pfam" id="PF02938">
    <property type="entry name" value="GAD"/>
    <property type="match status" value="1"/>
</dbReference>
<dbReference type="InterPro" id="IPR006075">
    <property type="entry name" value="Asn/Gln-tRNA_Trfase_suB/E_cat"/>
</dbReference>
<dbReference type="InterPro" id="IPR004115">
    <property type="entry name" value="GAD-like_sf"/>
</dbReference>
<dbReference type="SMART" id="SM00845">
    <property type="entry name" value="GatB_Yqey"/>
    <property type="match status" value="1"/>
</dbReference>
<dbReference type="EMBL" id="DVAB01000017">
    <property type="protein sequence ID" value="HIK00271.1"/>
    <property type="molecule type" value="Genomic_DNA"/>
</dbReference>
<dbReference type="GO" id="GO:0016740">
    <property type="term" value="F:transferase activity"/>
    <property type="evidence" value="ECO:0007669"/>
    <property type="project" value="UniProtKB-KW"/>
</dbReference>
<dbReference type="SUPFAM" id="SSF89095">
    <property type="entry name" value="GatB/YqeY motif"/>
    <property type="match status" value="1"/>
</dbReference>
<dbReference type="NCBIfam" id="NF003107">
    <property type="entry name" value="PRK04028.1"/>
    <property type="match status" value="1"/>
</dbReference>
<dbReference type="InterPro" id="IPR042114">
    <property type="entry name" value="GatB_C_1"/>
</dbReference>